<reference evidence="1 2" key="1">
    <citation type="submission" date="2018-01" db="EMBL/GenBank/DDBJ databases">
        <title>Genome sequence of Borrelia tachyglossi.</title>
        <authorList>
            <person name="Gofton A.W."/>
        </authorList>
    </citation>
    <scope>NUCLEOTIDE SEQUENCE [LARGE SCALE GENOMIC DNA]</scope>
    <source>
        <strain evidence="1 2">Bc-F10-1268</strain>
    </source>
</reference>
<keyword evidence="2" id="KW-1185">Reference proteome</keyword>
<name>A0A2S1LWR1_9SPIR</name>
<dbReference type="EMBL" id="CP025785">
    <property type="protein sequence ID" value="AWG42716.1"/>
    <property type="molecule type" value="Genomic_DNA"/>
</dbReference>
<dbReference type="OrthoDB" id="9801912at2"/>
<accession>A0A2S1LWR1</accession>
<dbReference type="Gene3D" id="3.90.76.10">
    <property type="entry name" value="Dipeptide-binding Protein, Domain 1"/>
    <property type="match status" value="1"/>
</dbReference>
<dbReference type="Gene3D" id="3.40.190.10">
    <property type="entry name" value="Periplasmic binding protein-like II"/>
    <property type="match status" value="1"/>
</dbReference>
<gene>
    <name evidence="1" type="ORF">CR532_01700</name>
</gene>
<dbReference type="Proteomes" id="UP000244655">
    <property type="component" value="Chromosome"/>
</dbReference>
<evidence type="ECO:0000313" key="2">
    <source>
        <dbReference type="Proteomes" id="UP000244655"/>
    </source>
</evidence>
<dbReference type="RefSeq" id="WP_108729116.1">
    <property type="nucleotide sequence ID" value="NZ_CP025785.1"/>
</dbReference>
<sequence length="85" mass="9850">MNSYAHPTSKIGLVWCDGVPITSERISQSLIHVSFVPVQIHIIEKHGKTWTKPENIVVSEPFKLQQRVPNDKNNTYKHHKCYNKK</sequence>
<protein>
    <submittedName>
        <fullName evidence="1">Uncharacterized protein</fullName>
    </submittedName>
</protein>
<dbReference type="AlphaFoldDB" id="A0A2S1LWR1"/>
<organism evidence="1 2">
    <name type="scientific">Candidatus Borreliella tachyglossi</name>
    <dbReference type="NCBI Taxonomy" id="1964448"/>
    <lineage>
        <taxon>Bacteria</taxon>
        <taxon>Pseudomonadati</taxon>
        <taxon>Spirochaetota</taxon>
        <taxon>Spirochaetia</taxon>
        <taxon>Spirochaetales</taxon>
        <taxon>Borreliaceae</taxon>
        <taxon>Borreliella</taxon>
    </lineage>
</organism>
<evidence type="ECO:0000313" key="1">
    <source>
        <dbReference type="EMBL" id="AWG42716.1"/>
    </source>
</evidence>
<proteinExistence type="predicted"/>